<dbReference type="Proteomes" id="UP000593880">
    <property type="component" value="Chromosome"/>
</dbReference>
<reference evidence="2 3" key="2">
    <citation type="submission" date="2018-06" db="EMBL/GenBank/DDBJ databases">
        <title>Comparative genomics of rhizobia nodulating Arachis hypogaea in China.</title>
        <authorList>
            <person name="Li Y."/>
        </authorList>
    </citation>
    <scope>NUCLEOTIDE SEQUENCE [LARGE SCALE GENOMIC DNA]</scope>
    <source>
        <strain evidence="2 3">CCBAU 51658</strain>
    </source>
</reference>
<organism evidence="1 4">
    <name type="scientific">Bradyrhizobium guangdongense</name>
    <dbReference type="NCBI Taxonomy" id="1325090"/>
    <lineage>
        <taxon>Bacteria</taxon>
        <taxon>Pseudomonadati</taxon>
        <taxon>Pseudomonadota</taxon>
        <taxon>Alphaproteobacteria</taxon>
        <taxon>Hyphomicrobiales</taxon>
        <taxon>Nitrobacteraceae</taxon>
        <taxon>Bradyrhizobium</taxon>
    </lineage>
</organism>
<dbReference type="EMBL" id="CP030057">
    <property type="protein sequence ID" value="QOZ59395.1"/>
    <property type="molecule type" value="Genomic_DNA"/>
</dbReference>
<accession>A0A410V3P8</accession>
<evidence type="ECO:0000313" key="1">
    <source>
        <dbReference type="EMBL" id="GGI34341.1"/>
    </source>
</evidence>
<evidence type="ECO:0000313" key="4">
    <source>
        <dbReference type="Proteomes" id="UP000625079"/>
    </source>
</evidence>
<reference evidence="1" key="3">
    <citation type="submission" date="2022-12" db="EMBL/GenBank/DDBJ databases">
        <authorList>
            <person name="Sun Q."/>
            <person name="Zhou Y."/>
        </authorList>
    </citation>
    <scope>NUCLEOTIDE SEQUENCE</scope>
    <source>
        <strain evidence="1">CGMCC 1.15034</strain>
    </source>
</reference>
<dbReference type="Proteomes" id="UP000625079">
    <property type="component" value="Unassembled WGS sequence"/>
</dbReference>
<dbReference type="AlphaFoldDB" id="A0A410V3P8"/>
<proteinExistence type="predicted"/>
<evidence type="ECO:0000313" key="3">
    <source>
        <dbReference type="Proteomes" id="UP000593880"/>
    </source>
</evidence>
<protein>
    <submittedName>
        <fullName evidence="1">Uncharacterized protein</fullName>
    </submittedName>
</protein>
<reference evidence="1" key="1">
    <citation type="journal article" date="2014" name="Int. J. Syst. Evol. Microbiol.">
        <title>Complete genome sequence of Corynebacterium casei LMG S-19264T (=DSM 44701T), isolated from a smear-ripened cheese.</title>
        <authorList>
            <consortium name="US DOE Joint Genome Institute (JGI-PGF)"/>
            <person name="Walter F."/>
            <person name="Albersmeier A."/>
            <person name="Kalinowski J."/>
            <person name="Ruckert C."/>
        </authorList>
    </citation>
    <scope>NUCLEOTIDE SEQUENCE</scope>
    <source>
        <strain evidence="1">CGMCC 1.15034</strain>
    </source>
</reference>
<sequence>MANIRDNVSVAELSFVMAAAELAAERIEQEIRIGNDDCVGASATSASAIRGAIEAGRANRTLITSSRQ</sequence>
<name>A0A410V3P8_9BRAD</name>
<keyword evidence="3" id="KW-1185">Reference proteome</keyword>
<dbReference type="EMBL" id="BMHC01000042">
    <property type="protein sequence ID" value="GGI34341.1"/>
    <property type="molecule type" value="Genomic_DNA"/>
</dbReference>
<gene>
    <name evidence="1" type="ORF">GCM10010987_78910</name>
    <name evidence="2" type="ORF">XH86_12130</name>
</gene>
<evidence type="ECO:0000313" key="2">
    <source>
        <dbReference type="EMBL" id="QOZ59395.1"/>
    </source>
</evidence>